<dbReference type="Pfam" id="PF21485">
    <property type="entry name" value="IF5A-like_N"/>
    <property type="match status" value="1"/>
</dbReference>
<dbReference type="PANTHER" id="PTHR45737">
    <property type="entry name" value="VON WILLEBRAND FACTOR A DOMAIN-CONTAINING PROTEIN 5A"/>
    <property type="match status" value="1"/>
</dbReference>
<protein>
    <recommendedName>
        <fullName evidence="1">Translation initiation factor 5A-like N-terminal domain-containing protein</fullName>
    </recommendedName>
</protein>
<dbReference type="Proteomes" id="UP000785679">
    <property type="component" value="Unassembled WGS sequence"/>
</dbReference>
<reference evidence="2" key="1">
    <citation type="submission" date="2019-06" db="EMBL/GenBank/DDBJ databases">
        <authorList>
            <person name="Zheng W."/>
        </authorList>
    </citation>
    <scope>NUCLEOTIDE SEQUENCE</scope>
    <source>
        <strain evidence="2">QDHG01</strain>
    </source>
</reference>
<organism evidence="2 3">
    <name type="scientific">Halteria grandinella</name>
    <dbReference type="NCBI Taxonomy" id="5974"/>
    <lineage>
        <taxon>Eukaryota</taxon>
        <taxon>Sar</taxon>
        <taxon>Alveolata</taxon>
        <taxon>Ciliophora</taxon>
        <taxon>Intramacronucleata</taxon>
        <taxon>Spirotrichea</taxon>
        <taxon>Stichotrichia</taxon>
        <taxon>Sporadotrichida</taxon>
        <taxon>Halteriidae</taxon>
        <taxon>Halteria</taxon>
    </lineage>
</organism>
<dbReference type="GO" id="GO:0043022">
    <property type="term" value="F:ribosome binding"/>
    <property type="evidence" value="ECO:0007669"/>
    <property type="project" value="InterPro"/>
</dbReference>
<dbReference type="InterPro" id="IPR019769">
    <property type="entry name" value="Trans_elong_IF5A_hypusine_site"/>
</dbReference>
<dbReference type="InterPro" id="IPR048670">
    <property type="entry name" value="IF5A-like_N"/>
</dbReference>
<dbReference type="Gene3D" id="2.30.30.30">
    <property type="match status" value="1"/>
</dbReference>
<dbReference type="GO" id="GO:0003723">
    <property type="term" value="F:RNA binding"/>
    <property type="evidence" value="ECO:0007669"/>
    <property type="project" value="InterPro"/>
</dbReference>
<dbReference type="InterPro" id="IPR008991">
    <property type="entry name" value="Translation_prot_SH3-like_sf"/>
</dbReference>
<dbReference type="GO" id="GO:0003746">
    <property type="term" value="F:translation elongation factor activity"/>
    <property type="evidence" value="ECO:0007669"/>
    <property type="project" value="InterPro"/>
</dbReference>
<dbReference type="EMBL" id="RRYP01018291">
    <property type="protein sequence ID" value="TNV73697.1"/>
    <property type="molecule type" value="Genomic_DNA"/>
</dbReference>
<dbReference type="SUPFAM" id="SSF50104">
    <property type="entry name" value="Translation proteins SH3-like domain"/>
    <property type="match status" value="1"/>
</dbReference>
<comment type="caution">
    <text evidence="2">The sequence shown here is derived from an EMBL/GenBank/DDBJ whole genome shotgun (WGS) entry which is preliminary data.</text>
</comment>
<name>A0A8J8SWR8_HALGN</name>
<dbReference type="GO" id="GO:0045901">
    <property type="term" value="P:positive regulation of translational elongation"/>
    <property type="evidence" value="ECO:0007669"/>
    <property type="project" value="InterPro"/>
</dbReference>
<evidence type="ECO:0000313" key="3">
    <source>
        <dbReference type="Proteomes" id="UP000785679"/>
    </source>
</evidence>
<proteinExistence type="predicted"/>
<sequence length="312" mass="34839">MLVRIIDLPNLEITLSSDPNPLTGKALAKTYNFSDFQGIDSDEENIPYSQLIAGMILHDFESTYNEKTLQRSQSDALKAQILQLSLDFQLQCQFTSFIAVHKNKDKPDVELRSQVINFPVGMASQRGQKEIVMMIDGVECRVLQQSVAKTGKHGSAKKFVTYIDPVSGQKKNKILAADQHTDIKQGAGSAIPIIQENKADFESLLLAQSSTEGSWPGDIALIQHFFSDPSHAKFDHERNQEIQKEILSLLKNPDDMGKVWVTIIAMAVLKLRFKDKEGEWVLIAEKGMQYLRGSLGNGKAAQQLVKKVIQLL</sequence>
<dbReference type="AlphaFoldDB" id="A0A8J8SWR8"/>
<evidence type="ECO:0000259" key="1">
    <source>
        <dbReference type="Pfam" id="PF21485"/>
    </source>
</evidence>
<feature type="domain" description="Translation initiation factor 5A-like N-terminal" evidence="1">
    <location>
        <begin position="129"/>
        <end position="176"/>
    </location>
</feature>
<gene>
    <name evidence="2" type="ORF">FGO68_gene15101</name>
</gene>
<keyword evidence="3" id="KW-1185">Reference proteome</keyword>
<dbReference type="PANTHER" id="PTHR45737:SF6">
    <property type="entry name" value="VON WILLEBRAND FACTOR A DOMAIN-CONTAINING PROTEIN 5A"/>
    <property type="match status" value="1"/>
</dbReference>
<evidence type="ECO:0000313" key="2">
    <source>
        <dbReference type="EMBL" id="TNV73697.1"/>
    </source>
</evidence>
<dbReference type="PROSITE" id="PS00302">
    <property type="entry name" value="IF5A_HYPUSINE"/>
    <property type="match status" value="1"/>
</dbReference>
<dbReference type="GO" id="GO:0045905">
    <property type="term" value="P:positive regulation of translational termination"/>
    <property type="evidence" value="ECO:0007669"/>
    <property type="project" value="InterPro"/>
</dbReference>
<dbReference type="InterPro" id="IPR014722">
    <property type="entry name" value="Rib_uL2_dom2"/>
</dbReference>
<accession>A0A8J8SWR8</accession>